<dbReference type="AlphaFoldDB" id="A0A2A5AFN5"/>
<gene>
    <name evidence="1" type="ORF">COA96_17110</name>
</gene>
<sequence length="248" mass="27362">MKLSPKLIRLFLVLIICVVSTSSSFGQQVLEYSAHYQATANGIAATAQRSLTKLSDYSFRLTNRLQASIAGQTLATLEQSSEFEFVDDTVKPSIYSYVLTGISKAANAIAYNWDAQIALSTEDEKSWQLPLSSGVMDQLSYQFALRQFLISGNTASDVEFQVIDGDEIELHRYRIAGDALLSTPLGNLNTVKLERLRDTADGRTTTIWLAVDWDFLLARIEQVNRSGLKIELQLESALVGGVNVSALK</sequence>
<evidence type="ECO:0000313" key="1">
    <source>
        <dbReference type="EMBL" id="PCJ18093.1"/>
    </source>
</evidence>
<dbReference type="InterPro" id="IPR021457">
    <property type="entry name" value="DUF3108"/>
</dbReference>
<accession>A0A2A5AFN5</accession>
<name>A0A2A5AFN5_9GAMM</name>
<comment type="caution">
    <text evidence="1">The sequence shown here is derived from an EMBL/GenBank/DDBJ whole genome shotgun (WGS) entry which is preliminary data.</text>
</comment>
<evidence type="ECO:0000313" key="2">
    <source>
        <dbReference type="Proteomes" id="UP000218327"/>
    </source>
</evidence>
<reference evidence="2" key="1">
    <citation type="submission" date="2017-08" db="EMBL/GenBank/DDBJ databases">
        <title>A dynamic microbial community with high functional redundancy inhabits the cold, oxic subseafloor aquifer.</title>
        <authorList>
            <person name="Tully B.J."/>
            <person name="Wheat C.G."/>
            <person name="Glazer B.T."/>
            <person name="Huber J.A."/>
        </authorList>
    </citation>
    <scope>NUCLEOTIDE SEQUENCE [LARGE SCALE GENOMIC DNA]</scope>
</reference>
<protein>
    <recommendedName>
        <fullName evidence="3">DUF3108 domain-containing protein</fullName>
    </recommendedName>
</protein>
<organism evidence="1 2">
    <name type="scientific">SAR86 cluster bacterium</name>
    <dbReference type="NCBI Taxonomy" id="2030880"/>
    <lineage>
        <taxon>Bacteria</taxon>
        <taxon>Pseudomonadati</taxon>
        <taxon>Pseudomonadota</taxon>
        <taxon>Gammaproteobacteria</taxon>
        <taxon>SAR86 cluster</taxon>
    </lineage>
</organism>
<dbReference type="Proteomes" id="UP000218327">
    <property type="component" value="Unassembled WGS sequence"/>
</dbReference>
<dbReference type="EMBL" id="NVVJ01000102">
    <property type="protein sequence ID" value="PCJ18093.1"/>
    <property type="molecule type" value="Genomic_DNA"/>
</dbReference>
<proteinExistence type="predicted"/>
<evidence type="ECO:0008006" key="3">
    <source>
        <dbReference type="Google" id="ProtNLM"/>
    </source>
</evidence>
<dbReference type="Pfam" id="PF11306">
    <property type="entry name" value="DUF3108"/>
    <property type="match status" value="1"/>
</dbReference>